<keyword evidence="3" id="KW-1185">Reference proteome</keyword>
<evidence type="ECO:0000256" key="1">
    <source>
        <dbReference type="SAM" id="Phobius"/>
    </source>
</evidence>
<sequence>MKNLIAAGNLYLKKMELTDVALLKLCVGALGVLIGLGAAKKHRKGAGLLAGLVFCVTYVPLMGRFLRAIVAGED</sequence>
<gene>
    <name evidence="2" type="ORF">WMO64_07825</name>
</gene>
<comment type="caution">
    <text evidence="2">The sequence shown here is derived from an EMBL/GenBank/DDBJ whole genome shotgun (WGS) entry which is preliminary data.</text>
</comment>
<feature type="transmembrane region" description="Helical" evidence="1">
    <location>
        <begin position="46"/>
        <end position="66"/>
    </location>
</feature>
<dbReference type="RefSeq" id="WP_294521395.1">
    <property type="nucleotide sequence ID" value="NZ_JBBMFK010000010.1"/>
</dbReference>
<protein>
    <submittedName>
        <fullName evidence="2">Permease of phosphate ABC transporter</fullName>
    </submittedName>
</protein>
<proteinExistence type="predicted"/>
<dbReference type="Proteomes" id="UP001464378">
    <property type="component" value="Unassembled WGS sequence"/>
</dbReference>
<keyword evidence="1" id="KW-0472">Membrane</keyword>
<organism evidence="2 3">
    <name type="scientific">Pseudoflavonifractor intestinihominis</name>
    <dbReference type="NCBI Taxonomy" id="3133171"/>
    <lineage>
        <taxon>Bacteria</taxon>
        <taxon>Bacillati</taxon>
        <taxon>Bacillota</taxon>
        <taxon>Clostridia</taxon>
        <taxon>Eubacteriales</taxon>
        <taxon>Oscillospiraceae</taxon>
        <taxon>Pseudoflavonifractor</taxon>
    </lineage>
</organism>
<keyword evidence="1" id="KW-1133">Transmembrane helix</keyword>
<name>A0ABV1E7T7_9FIRM</name>
<accession>A0ABV1E7T7</accession>
<dbReference type="EMBL" id="JBBMFK010000010">
    <property type="protein sequence ID" value="MEQ2443377.1"/>
    <property type="molecule type" value="Genomic_DNA"/>
</dbReference>
<feature type="transmembrane region" description="Helical" evidence="1">
    <location>
        <begin position="20"/>
        <end position="39"/>
    </location>
</feature>
<reference evidence="2 3" key="1">
    <citation type="submission" date="2024-03" db="EMBL/GenBank/DDBJ databases">
        <title>Human intestinal bacterial collection.</title>
        <authorList>
            <person name="Pauvert C."/>
            <person name="Hitch T.C.A."/>
            <person name="Clavel T."/>
        </authorList>
    </citation>
    <scope>NUCLEOTIDE SEQUENCE [LARGE SCALE GENOMIC DNA]</scope>
    <source>
        <strain evidence="2 3">CLA-AP-H29</strain>
    </source>
</reference>
<keyword evidence="1" id="KW-0812">Transmembrane</keyword>
<evidence type="ECO:0000313" key="3">
    <source>
        <dbReference type="Proteomes" id="UP001464378"/>
    </source>
</evidence>
<evidence type="ECO:0000313" key="2">
    <source>
        <dbReference type="EMBL" id="MEQ2443377.1"/>
    </source>
</evidence>